<dbReference type="Pfam" id="PF12854">
    <property type="entry name" value="PPR_1"/>
    <property type="match status" value="1"/>
</dbReference>
<evidence type="ECO:0000256" key="4">
    <source>
        <dbReference type="SAM" id="MobiDB-lite"/>
    </source>
</evidence>
<dbReference type="Proteomes" id="UP001161247">
    <property type="component" value="Chromosome 2"/>
</dbReference>
<dbReference type="PROSITE" id="PS51375">
    <property type="entry name" value="PPR"/>
    <property type="match status" value="1"/>
</dbReference>
<dbReference type="InterPro" id="IPR002885">
    <property type="entry name" value="PPR_rpt"/>
</dbReference>
<feature type="region of interest" description="Disordered" evidence="4">
    <location>
        <begin position="349"/>
        <end position="375"/>
    </location>
</feature>
<evidence type="ECO:0000256" key="1">
    <source>
        <dbReference type="ARBA" id="ARBA00007626"/>
    </source>
</evidence>
<evidence type="ECO:0000313" key="6">
    <source>
        <dbReference type="Proteomes" id="UP001161247"/>
    </source>
</evidence>
<dbReference type="PANTHER" id="PTHR47941">
    <property type="entry name" value="PENTATRICOPEPTIDE REPEAT-CONTAINING PROTEIN 3, MITOCHONDRIAL"/>
    <property type="match status" value="1"/>
</dbReference>
<protein>
    <submittedName>
        <fullName evidence="5">OLC1v1029332C1</fullName>
    </submittedName>
</protein>
<dbReference type="AlphaFoldDB" id="A0AAV1CH17"/>
<dbReference type="NCBIfam" id="TIGR00756">
    <property type="entry name" value="PPR"/>
    <property type="match status" value="2"/>
</dbReference>
<sequence>MAKSQLSKHLSPTVNETSSLWLFPTITLILQKTLNSQPNTKPQDLSGILNQFSHHLIPRLVTQFINHLANPFHALHFFNWSSNLNPNPNNYFHTHFCHIAITDKLLSNKLFTLAQNLLESHNRFSHFMVEKFIKSSGDLGHFKWAFKLFHHMIKEGIVKPGVSTYTTMTKGFWQGYCAAGRSDEAIEHFKEMVKLGLELDQKSHMPLMGVSPNFLSYNAVIIGLARAHGRTCDVEMLVNDMLQNGQRMDATLYSHIILGYCEDGSLDKALKVFLEMIDENYTMNLEFFEVISKRLIAIGKSFEIENLFDTIKQKCGVTNIYDYQKKHSRSRIDAGQQEDFSPLIVRKDEKPSVPLKQTESTKAHGVPSQNHLAMK</sequence>
<keyword evidence="2" id="KW-0677">Repeat</keyword>
<gene>
    <name evidence="5" type="ORF">OLC1_LOCUS5096</name>
</gene>
<keyword evidence="6" id="KW-1185">Reference proteome</keyword>
<evidence type="ECO:0000256" key="2">
    <source>
        <dbReference type="ARBA" id="ARBA00022737"/>
    </source>
</evidence>
<feature type="repeat" description="PPR" evidence="3">
    <location>
        <begin position="249"/>
        <end position="283"/>
    </location>
</feature>
<dbReference type="Gene3D" id="1.25.40.10">
    <property type="entry name" value="Tetratricopeptide repeat domain"/>
    <property type="match status" value="2"/>
</dbReference>
<evidence type="ECO:0000313" key="5">
    <source>
        <dbReference type="EMBL" id="CAI9093767.1"/>
    </source>
</evidence>
<dbReference type="Pfam" id="PF01535">
    <property type="entry name" value="PPR"/>
    <property type="match status" value="2"/>
</dbReference>
<proteinExistence type="inferred from homology"/>
<evidence type="ECO:0000256" key="3">
    <source>
        <dbReference type="PROSITE-ProRule" id="PRU00708"/>
    </source>
</evidence>
<accession>A0AAV1CH17</accession>
<organism evidence="5 6">
    <name type="scientific">Oldenlandia corymbosa var. corymbosa</name>
    <dbReference type="NCBI Taxonomy" id="529605"/>
    <lineage>
        <taxon>Eukaryota</taxon>
        <taxon>Viridiplantae</taxon>
        <taxon>Streptophyta</taxon>
        <taxon>Embryophyta</taxon>
        <taxon>Tracheophyta</taxon>
        <taxon>Spermatophyta</taxon>
        <taxon>Magnoliopsida</taxon>
        <taxon>eudicotyledons</taxon>
        <taxon>Gunneridae</taxon>
        <taxon>Pentapetalae</taxon>
        <taxon>asterids</taxon>
        <taxon>lamiids</taxon>
        <taxon>Gentianales</taxon>
        <taxon>Rubiaceae</taxon>
        <taxon>Rubioideae</taxon>
        <taxon>Spermacoceae</taxon>
        <taxon>Hedyotis-Oldenlandia complex</taxon>
        <taxon>Oldenlandia</taxon>
    </lineage>
</organism>
<comment type="similarity">
    <text evidence="1">Belongs to the PPR family. P subfamily.</text>
</comment>
<dbReference type="InterPro" id="IPR011990">
    <property type="entry name" value="TPR-like_helical_dom_sf"/>
</dbReference>
<dbReference type="EMBL" id="OX459119">
    <property type="protein sequence ID" value="CAI9093767.1"/>
    <property type="molecule type" value="Genomic_DNA"/>
</dbReference>
<reference evidence="5" key="1">
    <citation type="submission" date="2023-03" db="EMBL/GenBank/DDBJ databases">
        <authorList>
            <person name="Julca I."/>
        </authorList>
    </citation>
    <scope>NUCLEOTIDE SEQUENCE</scope>
</reference>
<name>A0AAV1CH17_OLDCO</name>